<gene>
    <name evidence="2" type="ORF">HMPREF9013_0546</name>
</gene>
<evidence type="ECO:0000313" key="2">
    <source>
        <dbReference type="EMBL" id="EFC05262.1"/>
    </source>
</evidence>
<organism evidence="2 3">
    <name type="scientific">Bulleidia extructa W1219</name>
    <dbReference type="NCBI Taxonomy" id="679192"/>
    <lineage>
        <taxon>Bacteria</taxon>
        <taxon>Bacillati</taxon>
        <taxon>Bacillota</taxon>
        <taxon>Erysipelotrichia</taxon>
        <taxon>Erysipelotrichales</taxon>
        <taxon>Erysipelotrichaceae</taxon>
        <taxon>Bulleidia</taxon>
    </lineage>
</organism>
<dbReference type="RefSeq" id="WP_006627656.1">
    <property type="nucleotide sequence ID" value="NZ_ADFR01000016.1"/>
</dbReference>
<evidence type="ECO:0000256" key="1">
    <source>
        <dbReference type="SAM" id="SignalP"/>
    </source>
</evidence>
<keyword evidence="3" id="KW-1185">Reference proteome</keyword>
<dbReference type="AlphaFoldDB" id="D2MQJ3"/>
<dbReference type="PROSITE" id="PS51257">
    <property type="entry name" value="PROKAR_LIPOPROTEIN"/>
    <property type="match status" value="1"/>
</dbReference>
<dbReference type="STRING" id="679192.HMPREF9013_0546"/>
<reference evidence="3" key="1">
    <citation type="submission" date="2009-12" db="EMBL/GenBank/DDBJ databases">
        <title>Sequence of Clostridiales genomosp. BVAB3 str. UPII9-5.</title>
        <authorList>
            <person name="Madupu R."/>
            <person name="Durkin A.S."/>
            <person name="Torralba M."/>
            <person name="Methe B."/>
            <person name="Sutton G.G."/>
            <person name="Strausberg R.L."/>
            <person name="Nelson K.E."/>
        </authorList>
    </citation>
    <scope>NUCLEOTIDE SEQUENCE [LARGE SCALE GENOMIC DNA]</scope>
    <source>
        <strain evidence="3">W1219</strain>
    </source>
</reference>
<keyword evidence="1" id="KW-0732">Signal</keyword>
<evidence type="ECO:0000313" key="3">
    <source>
        <dbReference type="Proteomes" id="UP000005017"/>
    </source>
</evidence>
<dbReference type="Proteomes" id="UP000005017">
    <property type="component" value="Unassembled WGS sequence"/>
</dbReference>
<protein>
    <recommendedName>
        <fullName evidence="4">Foldase protein PrsA</fullName>
    </recommendedName>
</protein>
<name>D2MQJ3_9FIRM</name>
<accession>D2MQJ3</accession>
<proteinExistence type="predicted"/>
<feature type="chain" id="PRO_5039711760" description="Foldase protein PrsA" evidence="1">
    <location>
        <begin position="19"/>
        <end position="290"/>
    </location>
</feature>
<dbReference type="eggNOG" id="COG0760">
    <property type="taxonomic scope" value="Bacteria"/>
</dbReference>
<evidence type="ECO:0008006" key="4">
    <source>
        <dbReference type="Google" id="ProtNLM"/>
    </source>
</evidence>
<dbReference type="EMBL" id="ADFR01000016">
    <property type="protein sequence ID" value="EFC05262.1"/>
    <property type="molecule type" value="Genomic_DNA"/>
</dbReference>
<feature type="signal peptide" evidence="1">
    <location>
        <begin position="1"/>
        <end position="18"/>
    </location>
</feature>
<sequence>MKTIQKIAFSLVTVIALAGCSDAVTKVKDAQNTLVTIAGENLTKGSLYAFMKKSTGASTVNSMALKKISEKEVPVNEDMKKKAKETLANYKKLYGDSFASYLKRMNLSEEQYMNNYLVPSQQAQKLSEKYINAHYATIVKKYQPVQATVLSFPTAKDAREALAEIKKGTAVEKAAKAHKASNKFIKQIFTLDSKQIDSLVRNAVQSQDEKMNWTMVRSSDGASFNLIKVHSKDSNTLKNEIIKIFKKDDKITSDSTAYFFKKYQFHVYDKGIYDAMKSDYPQSLVQDAKK</sequence>
<dbReference type="OrthoDB" id="1770070at2"/>
<comment type="caution">
    <text evidence="2">The sequence shown here is derived from an EMBL/GenBank/DDBJ whole genome shotgun (WGS) entry which is preliminary data.</text>
</comment>